<dbReference type="HAMAP" id="MF_00081">
    <property type="entry name" value="HrcA"/>
    <property type="match status" value="1"/>
</dbReference>
<comment type="caution">
    <text evidence="7">The sequence shown here is derived from an EMBL/GenBank/DDBJ whole genome shotgun (WGS) entry which is preliminary data.</text>
</comment>
<proteinExistence type="inferred from homology"/>
<keyword evidence="4 5" id="KW-0804">Transcription</keyword>
<evidence type="ECO:0000256" key="2">
    <source>
        <dbReference type="ARBA" id="ARBA00023015"/>
    </source>
</evidence>
<sequence length="408" mass="46264">MLISLAPFTLPCYIMLRNQRGRTYIRSFLREMKLMRKTERKQQRQITILYGLIELFLSTGRAVGSTTLQEHGFGDISSATIRNYFSKLEELGFLRQQHSSGGRIPTKQGFANYTAAHLDSTNIASEDARVLNDSLANDTKEIVGMLQTSAEALSKVTGHAVLVSSPRFDQDLIIKIKLSSIDDKRALCIMVTDFGLIHTELLYLPYKLSSFAVKRMESFFQSKVTGEDYPRMYAKEEELASKLYEEIVLRHIIKYSQFTCEDIYTTGLSKLINANDDASSSTLALSLSLFENSSLIKKILDESAKKGSLDCFIGIDRFLPNNTNYDHTAIITIPYFINGKPVGSIAIFGPLRTNYKRIFAILNYFSTHLSHRLSRNLYKHNISFRQPAPLPLENLSQETKKLPLTNHL</sequence>
<accession>A0A2A4X1S5</accession>
<dbReference type="InterPro" id="IPR036390">
    <property type="entry name" value="WH_DNA-bd_sf"/>
</dbReference>
<dbReference type="GO" id="GO:0045892">
    <property type="term" value="P:negative regulation of DNA-templated transcription"/>
    <property type="evidence" value="ECO:0007669"/>
    <property type="project" value="UniProtKB-UniRule"/>
</dbReference>
<dbReference type="GO" id="GO:0003677">
    <property type="term" value="F:DNA binding"/>
    <property type="evidence" value="ECO:0007669"/>
    <property type="project" value="InterPro"/>
</dbReference>
<evidence type="ECO:0000313" key="7">
    <source>
        <dbReference type="EMBL" id="PCI76553.1"/>
    </source>
</evidence>
<dbReference type="PANTHER" id="PTHR34824:SF1">
    <property type="entry name" value="HEAT-INDUCIBLE TRANSCRIPTION REPRESSOR HRCA"/>
    <property type="match status" value="1"/>
</dbReference>
<dbReference type="InterPro" id="IPR029016">
    <property type="entry name" value="GAF-like_dom_sf"/>
</dbReference>
<dbReference type="Proteomes" id="UP000218775">
    <property type="component" value="Unassembled WGS sequence"/>
</dbReference>
<evidence type="ECO:0000313" key="8">
    <source>
        <dbReference type="Proteomes" id="UP000218775"/>
    </source>
</evidence>
<dbReference type="InterPro" id="IPR023120">
    <property type="entry name" value="WHTH_transcript_rep_HrcA_IDD"/>
</dbReference>
<gene>
    <name evidence="5" type="primary">hrcA</name>
    <name evidence="7" type="ORF">COB21_04275</name>
</gene>
<name>A0A2A4X1S5_UNCAE</name>
<feature type="domain" description="Heat-inducible transcription repressor HrcA C-terminal" evidence="6">
    <location>
        <begin position="145"/>
        <end position="358"/>
    </location>
</feature>
<dbReference type="NCBIfam" id="TIGR00331">
    <property type="entry name" value="hrcA"/>
    <property type="match status" value="1"/>
</dbReference>
<evidence type="ECO:0000256" key="4">
    <source>
        <dbReference type="ARBA" id="ARBA00023163"/>
    </source>
</evidence>
<comment type="function">
    <text evidence="5">Negative regulator of class I heat shock genes (grpE-dnaK-dnaJ and groELS operons). Prevents heat-shock induction of these operons.</text>
</comment>
<dbReference type="Pfam" id="PF01628">
    <property type="entry name" value="HrcA"/>
    <property type="match status" value="1"/>
</dbReference>
<evidence type="ECO:0000259" key="6">
    <source>
        <dbReference type="Pfam" id="PF01628"/>
    </source>
</evidence>
<dbReference type="EMBL" id="NVUK01000027">
    <property type="protein sequence ID" value="PCI76553.1"/>
    <property type="molecule type" value="Genomic_DNA"/>
</dbReference>
<evidence type="ECO:0000256" key="5">
    <source>
        <dbReference type="HAMAP-Rule" id="MF_00081"/>
    </source>
</evidence>
<dbReference type="AlphaFoldDB" id="A0A2A4X1S5"/>
<dbReference type="Gene3D" id="3.30.390.60">
    <property type="entry name" value="Heat-inducible transcription repressor hrca homolog, domain 3"/>
    <property type="match status" value="1"/>
</dbReference>
<protein>
    <recommendedName>
        <fullName evidence="5">Heat-inducible transcription repressor HrcA</fullName>
    </recommendedName>
</protein>
<keyword evidence="1 5" id="KW-0678">Repressor</keyword>
<dbReference type="PANTHER" id="PTHR34824">
    <property type="entry name" value="HEAT-INDUCIBLE TRANSCRIPTION REPRESSOR HRCA"/>
    <property type="match status" value="1"/>
</dbReference>
<dbReference type="SUPFAM" id="SSF46785">
    <property type="entry name" value="Winged helix' DNA-binding domain"/>
    <property type="match status" value="1"/>
</dbReference>
<dbReference type="Gene3D" id="1.10.10.10">
    <property type="entry name" value="Winged helix-like DNA-binding domain superfamily/Winged helix DNA-binding domain"/>
    <property type="match status" value="1"/>
</dbReference>
<reference evidence="8" key="1">
    <citation type="submission" date="2017-08" db="EMBL/GenBank/DDBJ databases">
        <title>A dynamic microbial community with high functional redundancy inhabits the cold, oxic subseafloor aquifer.</title>
        <authorList>
            <person name="Tully B.J."/>
            <person name="Wheat C.G."/>
            <person name="Glazer B.T."/>
            <person name="Huber J.A."/>
        </authorList>
    </citation>
    <scope>NUCLEOTIDE SEQUENCE [LARGE SCALE GENOMIC DNA]</scope>
</reference>
<comment type="similarity">
    <text evidence="5">Belongs to the HrcA family.</text>
</comment>
<dbReference type="Gene3D" id="3.30.450.40">
    <property type="match status" value="1"/>
</dbReference>
<evidence type="ECO:0000256" key="1">
    <source>
        <dbReference type="ARBA" id="ARBA00022491"/>
    </source>
</evidence>
<dbReference type="SUPFAM" id="SSF55781">
    <property type="entry name" value="GAF domain-like"/>
    <property type="match status" value="1"/>
</dbReference>
<dbReference type="PIRSF" id="PIRSF005485">
    <property type="entry name" value="HrcA"/>
    <property type="match status" value="1"/>
</dbReference>
<organism evidence="7 8">
    <name type="scientific">Aerophobetes bacterium</name>
    <dbReference type="NCBI Taxonomy" id="2030807"/>
    <lineage>
        <taxon>Bacteria</taxon>
        <taxon>Candidatus Aerophobota</taxon>
    </lineage>
</organism>
<keyword evidence="3 5" id="KW-0346">Stress response</keyword>
<keyword evidence="2 5" id="KW-0805">Transcription regulation</keyword>
<dbReference type="InterPro" id="IPR036388">
    <property type="entry name" value="WH-like_DNA-bd_sf"/>
</dbReference>
<dbReference type="InterPro" id="IPR021153">
    <property type="entry name" value="HrcA_C"/>
</dbReference>
<dbReference type="InterPro" id="IPR002571">
    <property type="entry name" value="HrcA"/>
</dbReference>
<evidence type="ECO:0000256" key="3">
    <source>
        <dbReference type="ARBA" id="ARBA00023016"/>
    </source>
</evidence>